<evidence type="ECO:0000256" key="1">
    <source>
        <dbReference type="ARBA" id="ARBA00005952"/>
    </source>
</evidence>
<dbReference type="PANTHER" id="PTHR11078">
    <property type="entry name" value="N UTILIZATION SUBSTANCE PROTEIN B-RELATED"/>
    <property type="match status" value="1"/>
</dbReference>
<comment type="similarity">
    <text evidence="1 6">Belongs to the NusB family.</text>
</comment>
<feature type="region of interest" description="Disordered" evidence="7">
    <location>
        <begin position="1"/>
        <end position="25"/>
    </location>
</feature>
<accession>A0A286GFF2</accession>
<dbReference type="HAMAP" id="MF_00073">
    <property type="entry name" value="NusB"/>
    <property type="match status" value="1"/>
</dbReference>
<evidence type="ECO:0000256" key="6">
    <source>
        <dbReference type="HAMAP-Rule" id="MF_00073"/>
    </source>
</evidence>
<dbReference type="InterPro" id="IPR006027">
    <property type="entry name" value="NusB_RsmB_TIM44"/>
</dbReference>
<keyword evidence="2 6" id="KW-0889">Transcription antitermination</keyword>
<name>A0A286GFF2_9PROT</name>
<comment type="function">
    <text evidence="6">Involved in transcription antitermination. Required for transcription of ribosomal RNA (rRNA) genes. Binds specifically to the boxA antiterminator sequence of the ribosomal RNA (rrn) operons.</text>
</comment>
<dbReference type="EMBL" id="OCNJ01000003">
    <property type="protein sequence ID" value="SOD94253.1"/>
    <property type="molecule type" value="Genomic_DNA"/>
</dbReference>
<dbReference type="RefSeq" id="WP_097278893.1">
    <property type="nucleotide sequence ID" value="NZ_OCNJ01000003.1"/>
</dbReference>
<dbReference type="SUPFAM" id="SSF48013">
    <property type="entry name" value="NusB-like"/>
    <property type="match status" value="1"/>
</dbReference>
<gene>
    <name evidence="6" type="primary">nusB</name>
    <name evidence="9" type="ORF">SAMN05421508_103431</name>
</gene>
<dbReference type="Pfam" id="PF01029">
    <property type="entry name" value="NusB"/>
    <property type="match status" value="1"/>
</dbReference>
<dbReference type="NCBIfam" id="TIGR01951">
    <property type="entry name" value="nusB"/>
    <property type="match status" value="1"/>
</dbReference>
<keyword evidence="10" id="KW-1185">Reference proteome</keyword>
<evidence type="ECO:0000256" key="4">
    <source>
        <dbReference type="ARBA" id="ARBA00023015"/>
    </source>
</evidence>
<feature type="compositionally biased region" description="Basic residues" evidence="7">
    <location>
        <begin position="14"/>
        <end position="25"/>
    </location>
</feature>
<evidence type="ECO:0000313" key="9">
    <source>
        <dbReference type="EMBL" id="SOD94253.1"/>
    </source>
</evidence>
<sequence>MSEIPSNKTETPKPRKARLPGGGARRRSAARLAAVQALYMIHVGEQNPDDVIRDFLEGRMGGEAVEVDPDTEEERVTSLIDFDHELFVSLVRGVLARCEDLDGVLSQSLSSGWQWDRMENTVREILRCGCFEIQERTDVPPRVAINEYVDVAHAFYAGPETRLVNAVLDRLARVVRPDEMERGRDGGGHGRPG</sequence>
<evidence type="ECO:0000313" key="10">
    <source>
        <dbReference type="Proteomes" id="UP000219621"/>
    </source>
</evidence>
<keyword evidence="4 6" id="KW-0805">Transcription regulation</keyword>
<protein>
    <recommendedName>
        <fullName evidence="6">Transcription antitermination protein NusB</fullName>
    </recommendedName>
    <alternativeName>
        <fullName evidence="6">Antitermination factor NusB</fullName>
    </alternativeName>
</protein>
<dbReference type="InterPro" id="IPR035926">
    <property type="entry name" value="NusB-like_sf"/>
</dbReference>
<keyword evidence="3 6" id="KW-0694">RNA-binding</keyword>
<evidence type="ECO:0000256" key="5">
    <source>
        <dbReference type="ARBA" id="ARBA00023163"/>
    </source>
</evidence>
<keyword evidence="5 6" id="KW-0804">Transcription</keyword>
<evidence type="ECO:0000259" key="8">
    <source>
        <dbReference type="Pfam" id="PF01029"/>
    </source>
</evidence>
<evidence type="ECO:0000256" key="7">
    <source>
        <dbReference type="SAM" id="MobiDB-lite"/>
    </source>
</evidence>
<dbReference type="GO" id="GO:0003723">
    <property type="term" value="F:RNA binding"/>
    <property type="evidence" value="ECO:0007669"/>
    <property type="project" value="UniProtKB-UniRule"/>
</dbReference>
<dbReference type="Proteomes" id="UP000219621">
    <property type="component" value="Unassembled WGS sequence"/>
</dbReference>
<proteinExistence type="inferred from homology"/>
<reference evidence="9 10" key="1">
    <citation type="submission" date="2017-09" db="EMBL/GenBank/DDBJ databases">
        <authorList>
            <person name="Ehlers B."/>
            <person name="Leendertz F.H."/>
        </authorList>
    </citation>
    <scope>NUCLEOTIDE SEQUENCE [LARGE SCALE GENOMIC DNA]</scope>
    <source>
        <strain evidence="9 10">USBA 140</strain>
    </source>
</reference>
<feature type="domain" description="NusB/RsmB/TIM44" evidence="8">
    <location>
        <begin position="29"/>
        <end position="173"/>
    </location>
</feature>
<dbReference type="AlphaFoldDB" id="A0A286GFF2"/>
<organism evidence="9 10">
    <name type="scientific">Caenispirillum bisanense</name>
    <dbReference type="NCBI Taxonomy" id="414052"/>
    <lineage>
        <taxon>Bacteria</taxon>
        <taxon>Pseudomonadati</taxon>
        <taxon>Pseudomonadota</taxon>
        <taxon>Alphaproteobacteria</taxon>
        <taxon>Rhodospirillales</taxon>
        <taxon>Novispirillaceae</taxon>
        <taxon>Caenispirillum</taxon>
    </lineage>
</organism>
<dbReference type="GO" id="GO:0005829">
    <property type="term" value="C:cytosol"/>
    <property type="evidence" value="ECO:0007669"/>
    <property type="project" value="TreeGrafter"/>
</dbReference>
<dbReference type="Gene3D" id="1.10.940.10">
    <property type="entry name" value="NusB-like"/>
    <property type="match status" value="1"/>
</dbReference>
<dbReference type="GO" id="GO:0006353">
    <property type="term" value="P:DNA-templated transcription termination"/>
    <property type="evidence" value="ECO:0007669"/>
    <property type="project" value="UniProtKB-UniRule"/>
</dbReference>
<dbReference type="OrthoDB" id="9797817at2"/>
<evidence type="ECO:0000256" key="3">
    <source>
        <dbReference type="ARBA" id="ARBA00022884"/>
    </source>
</evidence>
<dbReference type="GO" id="GO:0031564">
    <property type="term" value="P:transcription antitermination"/>
    <property type="evidence" value="ECO:0007669"/>
    <property type="project" value="UniProtKB-KW"/>
</dbReference>
<evidence type="ECO:0000256" key="2">
    <source>
        <dbReference type="ARBA" id="ARBA00022814"/>
    </source>
</evidence>
<dbReference type="InterPro" id="IPR011605">
    <property type="entry name" value="NusB_fam"/>
</dbReference>
<dbReference type="PANTHER" id="PTHR11078:SF3">
    <property type="entry name" value="ANTITERMINATION NUSB DOMAIN-CONTAINING PROTEIN"/>
    <property type="match status" value="1"/>
</dbReference>